<feature type="compositionally biased region" description="Pro residues" evidence="1">
    <location>
        <begin position="1"/>
        <end position="23"/>
    </location>
</feature>
<protein>
    <submittedName>
        <fullName evidence="2">Uncharacterized protein</fullName>
    </submittedName>
</protein>
<dbReference type="SUPFAM" id="SSF48371">
    <property type="entry name" value="ARM repeat"/>
    <property type="match status" value="1"/>
</dbReference>
<comment type="caution">
    <text evidence="2">The sequence shown here is derived from an EMBL/GenBank/DDBJ whole genome shotgun (WGS) entry which is preliminary data.</text>
</comment>
<keyword evidence="3" id="KW-1185">Reference proteome</keyword>
<evidence type="ECO:0000313" key="2">
    <source>
        <dbReference type="EMBL" id="GLK11102.1"/>
    </source>
</evidence>
<feature type="compositionally biased region" description="Basic and acidic residues" evidence="1">
    <location>
        <begin position="92"/>
        <end position="116"/>
    </location>
</feature>
<dbReference type="EMBL" id="BSEV01000010">
    <property type="protein sequence ID" value="GLK11102.1"/>
    <property type="molecule type" value="Genomic_DNA"/>
</dbReference>
<feature type="region of interest" description="Disordered" evidence="1">
    <location>
        <begin position="1"/>
        <end position="116"/>
    </location>
</feature>
<dbReference type="AlphaFoldDB" id="A0A9W6I306"/>
<feature type="compositionally biased region" description="Low complexity" evidence="1">
    <location>
        <begin position="24"/>
        <end position="42"/>
    </location>
</feature>
<organism evidence="2 3">
    <name type="scientific">Streptosporangium carneum</name>
    <dbReference type="NCBI Taxonomy" id="47481"/>
    <lineage>
        <taxon>Bacteria</taxon>
        <taxon>Bacillati</taxon>
        <taxon>Actinomycetota</taxon>
        <taxon>Actinomycetes</taxon>
        <taxon>Streptosporangiales</taxon>
        <taxon>Streptosporangiaceae</taxon>
        <taxon>Streptosporangium</taxon>
    </lineage>
</organism>
<accession>A0A9W6I306</accession>
<evidence type="ECO:0000256" key="1">
    <source>
        <dbReference type="SAM" id="MobiDB-lite"/>
    </source>
</evidence>
<reference evidence="2" key="1">
    <citation type="journal article" date="2014" name="Int. J. Syst. Evol. Microbiol.">
        <title>Complete genome sequence of Corynebacterium casei LMG S-19264T (=DSM 44701T), isolated from a smear-ripened cheese.</title>
        <authorList>
            <consortium name="US DOE Joint Genome Institute (JGI-PGF)"/>
            <person name="Walter F."/>
            <person name="Albersmeier A."/>
            <person name="Kalinowski J."/>
            <person name="Ruckert C."/>
        </authorList>
    </citation>
    <scope>NUCLEOTIDE SEQUENCE</scope>
    <source>
        <strain evidence="2">VKM Ac-2007</strain>
    </source>
</reference>
<dbReference type="RefSeq" id="WP_271219498.1">
    <property type="nucleotide sequence ID" value="NZ_BAAAVD010000066.1"/>
</dbReference>
<dbReference type="InterPro" id="IPR016024">
    <property type="entry name" value="ARM-type_fold"/>
</dbReference>
<proteinExistence type="predicted"/>
<gene>
    <name evidence="2" type="ORF">GCM10017600_45080</name>
</gene>
<name>A0A9W6I306_9ACTN</name>
<evidence type="ECO:0000313" key="3">
    <source>
        <dbReference type="Proteomes" id="UP001143474"/>
    </source>
</evidence>
<dbReference type="Proteomes" id="UP001143474">
    <property type="component" value="Unassembled WGS sequence"/>
</dbReference>
<reference evidence="2" key="2">
    <citation type="submission" date="2023-01" db="EMBL/GenBank/DDBJ databases">
        <authorList>
            <person name="Sun Q."/>
            <person name="Evtushenko L."/>
        </authorList>
    </citation>
    <scope>NUCLEOTIDE SEQUENCE</scope>
    <source>
        <strain evidence="2">VKM Ac-2007</strain>
    </source>
</reference>
<sequence length="780" mass="86951">MSKENGPPPEPPPAEPPTQPPEPDATASPSATPGTPAALAPAEQPVPRLPGLRSAPSPAGPPAINRPPVLKAARAEQPPPGMPPQRQSPSGKEQKERGQKRREAPRTSTEEEESLHDRAVEDIARRMRANKWYGRDWVGRDVYNISYFASGGVSARREAHVSGSLGADKIDDCVRVHVPSDSDERVRLLLTGHGRLVFLNGRERTGRRSSAVVALHHGPGTVNVVDGAGGLTAVIEGLIQDGGHLVDATDAQWPYDLSEAQLAHLVKRLEEKQAFLVVLVRQQSAEHWVRDCLVQHVPPDPVTVVRHHVAALLFEPGTRVAEASLALADRLISETLEGSAEAAAWHRELVDDRTVAPSTAARLAQTICDWHQLGKTEDLDRLILQRRAAHLIEQARKLLAVPNEAGSPVHQAYVLATAVLDRMPMTHVVAAARRLADLLLKVERPVGNAGRRVFAEPLPHRLQHVKLVTGSESKVYVHMPEPRLARELLWVAWTDYDHARAPLIKWLVELCENPGSEVVQVRYAQSLAVIAADDFDVIREQVIEPWGKSENPDVHRAAAWLLEALVISWQEGRAHENRVKQVRALLRRWARSTELGKQAVAIRSYGTHIATAFPEEAIRGVRIGAADPRQNFASLVERALTEMYLQGLHGKVLEEITNWTVLAPMRRRAARTWVRLARLRATPAERTSAVFDIQWRQAHEPGLLDAEMLALLWAMACTERDSLKVAWQLLSRWELSSRRNADLRPGFEDLLKRLAEFEPLRGRLGVYRQMWTRRWRKETT</sequence>